<sequence length="370" mass="41035">MNAEIEDAEDRLINKQAKNNLANGPTTPYIANLNSDENSEEEIPLEISDYYNSWEVRIADDTIQNANLSISRSDAIKGFVLMIFAVIWTSIMHISVKAAFARNPNLTNFDALSFIGYSITSFYFLAARVSGVTLNLFNFERRIGILVIVRTLASNLMNIFLFAGMKYISVGKSTLIFNLNPLFCMIIAFFALSEKITPLNIAAACGSLGGIYLLTINDSSDDGSGGTAILGYICVFSSAWIYGFIFVCVRLLNIRGIHQYVPPFYIGVMALGTTILVLIFCPSYIYLKYDFWDTFFLGLNGIGAICVQLFLTVAYKYGLASRLAICQYLENVFTLLADILIFSYAFTLTDILGIIVIVICISIPIVVHSK</sequence>
<dbReference type="Proteomes" id="UP001295684">
    <property type="component" value="Unassembled WGS sequence"/>
</dbReference>
<evidence type="ECO:0000256" key="1">
    <source>
        <dbReference type="SAM" id="Phobius"/>
    </source>
</evidence>
<dbReference type="Pfam" id="PF00892">
    <property type="entry name" value="EamA"/>
    <property type="match status" value="2"/>
</dbReference>
<keyword evidence="1" id="KW-0472">Membrane</keyword>
<feature type="domain" description="EamA" evidence="2">
    <location>
        <begin position="230"/>
        <end position="361"/>
    </location>
</feature>
<reference evidence="3" key="1">
    <citation type="submission" date="2023-07" db="EMBL/GenBank/DDBJ databases">
        <authorList>
            <consortium name="AG Swart"/>
            <person name="Singh M."/>
            <person name="Singh A."/>
            <person name="Seah K."/>
            <person name="Emmerich C."/>
        </authorList>
    </citation>
    <scope>NUCLEOTIDE SEQUENCE</scope>
    <source>
        <strain evidence="3">DP1</strain>
    </source>
</reference>
<dbReference type="GO" id="GO:0016020">
    <property type="term" value="C:membrane"/>
    <property type="evidence" value="ECO:0007669"/>
    <property type="project" value="InterPro"/>
</dbReference>
<gene>
    <name evidence="3" type="ORF">ECRASSUSDP1_LOCUS13688</name>
</gene>
<dbReference type="InterPro" id="IPR000620">
    <property type="entry name" value="EamA_dom"/>
</dbReference>
<feature type="transmembrane region" description="Helical" evidence="1">
    <location>
        <begin position="175"/>
        <end position="192"/>
    </location>
</feature>
<name>A0AAD1UNX2_EUPCR</name>
<protein>
    <recommendedName>
        <fullName evidence="2">EamA domain-containing protein</fullName>
    </recommendedName>
</protein>
<dbReference type="PANTHER" id="PTHR22911:SF137">
    <property type="entry name" value="SOLUTE CARRIER FAMILY 35 MEMBER G2-RELATED"/>
    <property type="match status" value="1"/>
</dbReference>
<evidence type="ECO:0000313" key="4">
    <source>
        <dbReference type="Proteomes" id="UP001295684"/>
    </source>
</evidence>
<feature type="transmembrane region" description="Helical" evidence="1">
    <location>
        <begin position="143"/>
        <end position="163"/>
    </location>
</feature>
<comment type="caution">
    <text evidence="3">The sequence shown here is derived from an EMBL/GenBank/DDBJ whole genome shotgun (WGS) entry which is preliminary data.</text>
</comment>
<organism evidence="3 4">
    <name type="scientific">Euplotes crassus</name>
    <dbReference type="NCBI Taxonomy" id="5936"/>
    <lineage>
        <taxon>Eukaryota</taxon>
        <taxon>Sar</taxon>
        <taxon>Alveolata</taxon>
        <taxon>Ciliophora</taxon>
        <taxon>Intramacronucleata</taxon>
        <taxon>Spirotrichea</taxon>
        <taxon>Hypotrichia</taxon>
        <taxon>Euplotida</taxon>
        <taxon>Euplotidae</taxon>
        <taxon>Moneuplotes</taxon>
    </lineage>
</organism>
<proteinExistence type="predicted"/>
<accession>A0AAD1UNX2</accession>
<evidence type="ECO:0000259" key="2">
    <source>
        <dbReference type="Pfam" id="PF00892"/>
    </source>
</evidence>
<keyword evidence="1" id="KW-0812">Transmembrane</keyword>
<dbReference type="PANTHER" id="PTHR22911">
    <property type="entry name" value="ACYL-MALONYL CONDENSING ENZYME-RELATED"/>
    <property type="match status" value="1"/>
</dbReference>
<feature type="transmembrane region" description="Helical" evidence="1">
    <location>
        <begin position="199"/>
        <end position="217"/>
    </location>
</feature>
<dbReference type="AlphaFoldDB" id="A0AAD1UNX2"/>
<dbReference type="InterPro" id="IPR037185">
    <property type="entry name" value="EmrE-like"/>
</dbReference>
<feature type="transmembrane region" description="Helical" evidence="1">
    <location>
        <begin position="79"/>
        <end position="100"/>
    </location>
</feature>
<dbReference type="SUPFAM" id="SSF103481">
    <property type="entry name" value="Multidrug resistance efflux transporter EmrE"/>
    <property type="match status" value="2"/>
</dbReference>
<keyword evidence="4" id="KW-1185">Reference proteome</keyword>
<dbReference type="EMBL" id="CAMPGE010013640">
    <property type="protein sequence ID" value="CAI2372359.1"/>
    <property type="molecule type" value="Genomic_DNA"/>
</dbReference>
<feature type="transmembrane region" description="Helical" evidence="1">
    <location>
        <begin position="264"/>
        <end position="285"/>
    </location>
</feature>
<feature type="transmembrane region" description="Helical" evidence="1">
    <location>
        <begin position="229"/>
        <end position="252"/>
    </location>
</feature>
<feature type="domain" description="EamA" evidence="2">
    <location>
        <begin position="78"/>
        <end position="215"/>
    </location>
</feature>
<keyword evidence="1" id="KW-1133">Transmembrane helix</keyword>
<feature type="transmembrane region" description="Helical" evidence="1">
    <location>
        <begin position="291"/>
        <end position="313"/>
    </location>
</feature>
<evidence type="ECO:0000313" key="3">
    <source>
        <dbReference type="EMBL" id="CAI2372359.1"/>
    </source>
</evidence>
<feature type="transmembrane region" description="Helical" evidence="1">
    <location>
        <begin position="112"/>
        <end position="131"/>
    </location>
</feature>